<sequence>MIGIPRIKERIASSAEVPSEQAERVLPVETLTVTPVSSYLVSRTYTGEIASLRASELGFERSGQLVEVLVVEGEVVDTGAPLARLDIRNLKTQRQQLLAEKARANAQLMELQTGARSEDIAAAAAAVRDLEEQLRLQQVQRTRRDSLYTQGAISREELDEFSFGEGALQARLDQSRSQLEELQNGTRPEQIMAQQALVQQLDASIADLDVTISKSTLQAPFAGVISAKQVDEGTVVGAGQSVIRLLENAIPEARIGMPVSAIDQLNIGDEKTVYLGERPYSATVSSILPEVDAQTRTQTVVLALESAAASQANTGQTVRVNLQASIPTDGMWLPTEALTQGIRGLWTCYVLVPDENSDGGYYTVQSQSVEVVYQDSDRILVRGTLQPNDMVVASGPHRLVPGQLVTPVQP</sequence>
<reference evidence="4 5" key="1">
    <citation type="journal article" date="2020" name="Microb. Ecol.">
        <title>Ecogenomics of the Marine Benthic Filamentous Cyanobacterium Adonisia.</title>
        <authorList>
            <person name="Walter J.M."/>
            <person name="Coutinho F.H."/>
            <person name="Leomil L."/>
            <person name="Hargreaves P.I."/>
            <person name="Campeao M.E."/>
            <person name="Vieira V.V."/>
            <person name="Silva B.S."/>
            <person name="Fistarol G.O."/>
            <person name="Salomon P.S."/>
            <person name="Sawabe T."/>
            <person name="Mino S."/>
            <person name="Hosokawa M."/>
            <person name="Miyashita H."/>
            <person name="Maruyama F."/>
            <person name="van Verk M.C."/>
            <person name="Dutilh B.E."/>
            <person name="Thompson C.C."/>
            <person name="Thompson F.L."/>
        </authorList>
    </citation>
    <scope>NUCLEOTIDE SEQUENCE [LARGE SCALE GENOMIC DNA]</scope>
    <source>
        <strain evidence="4 5">CCMR0082</strain>
    </source>
</reference>
<evidence type="ECO:0000256" key="2">
    <source>
        <dbReference type="SAM" id="Coils"/>
    </source>
</evidence>
<dbReference type="SUPFAM" id="SSF111369">
    <property type="entry name" value="HlyD-like secretion proteins"/>
    <property type="match status" value="2"/>
</dbReference>
<accession>A0A6M0S5M3</accession>
<comment type="caution">
    <text evidence="4">The sequence shown here is derived from an EMBL/GenBank/DDBJ whole genome shotgun (WGS) entry which is preliminary data.</text>
</comment>
<keyword evidence="2" id="KW-0175">Coiled coil</keyword>
<dbReference type="Gene3D" id="1.10.287.470">
    <property type="entry name" value="Helix hairpin bin"/>
    <property type="match status" value="1"/>
</dbReference>
<dbReference type="PANTHER" id="PTHR30469:SF11">
    <property type="entry name" value="BLL4320 PROTEIN"/>
    <property type="match status" value="1"/>
</dbReference>
<dbReference type="AlphaFoldDB" id="A0A6M0S5M3"/>
<comment type="similarity">
    <text evidence="1">Belongs to the membrane fusion protein (MFP) (TC 8.A.1) family.</text>
</comment>
<dbReference type="InterPro" id="IPR059052">
    <property type="entry name" value="HH_YbhG-like"/>
</dbReference>
<evidence type="ECO:0000313" key="4">
    <source>
        <dbReference type="EMBL" id="NEZ63122.1"/>
    </source>
</evidence>
<dbReference type="Gene3D" id="2.40.50.100">
    <property type="match status" value="1"/>
</dbReference>
<evidence type="ECO:0000259" key="3">
    <source>
        <dbReference type="Pfam" id="PF25881"/>
    </source>
</evidence>
<organism evidence="4 5">
    <name type="scientific">Adonisia turfae CCMR0082</name>
    <dbReference type="NCBI Taxonomy" id="2304604"/>
    <lineage>
        <taxon>Bacteria</taxon>
        <taxon>Bacillati</taxon>
        <taxon>Cyanobacteriota</taxon>
        <taxon>Adonisia</taxon>
        <taxon>Adonisia turfae</taxon>
    </lineage>
</organism>
<dbReference type="GO" id="GO:0015562">
    <property type="term" value="F:efflux transmembrane transporter activity"/>
    <property type="evidence" value="ECO:0007669"/>
    <property type="project" value="TreeGrafter"/>
</dbReference>
<dbReference type="NCBIfam" id="TIGR01730">
    <property type="entry name" value="RND_mfp"/>
    <property type="match status" value="1"/>
</dbReference>
<protein>
    <submittedName>
        <fullName evidence="4">Efflux RND transporter periplasmic adaptor subunit</fullName>
    </submittedName>
</protein>
<dbReference type="GO" id="GO:1990281">
    <property type="term" value="C:efflux pump complex"/>
    <property type="evidence" value="ECO:0007669"/>
    <property type="project" value="TreeGrafter"/>
</dbReference>
<feature type="domain" description="YbhG-like alpha-helical hairpin" evidence="3">
    <location>
        <begin position="89"/>
        <end position="212"/>
    </location>
</feature>
<proteinExistence type="inferred from homology"/>
<name>A0A6M0S5M3_9CYAN</name>
<evidence type="ECO:0000256" key="1">
    <source>
        <dbReference type="ARBA" id="ARBA00009477"/>
    </source>
</evidence>
<dbReference type="Pfam" id="PF25881">
    <property type="entry name" value="HH_YBHG"/>
    <property type="match status" value="1"/>
</dbReference>
<dbReference type="PANTHER" id="PTHR30469">
    <property type="entry name" value="MULTIDRUG RESISTANCE PROTEIN MDTA"/>
    <property type="match status" value="1"/>
</dbReference>
<dbReference type="Proteomes" id="UP000473574">
    <property type="component" value="Unassembled WGS sequence"/>
</dbReference>
<feature type="coiled-coil region" evidence="2">
    <location>
        <begin position="87"/>
        <end position="140"/>
    </location>
</feature>
<evidence type="ECO:0000313" key="5">
    <source>
        <dbReference type="Proteomes" id="UP000473574"/>
    </source>
</evidence>
<dbReference type="InterPro" id="IPR006143">
    <property type="entry name" value="RND_pump_MFP"/>
</dbReference>
<dbReference type="Gene3D" id="2.40.420.20">
    <property type="match status" value="1"/>
</dbReference>
<gene>
    <name evidence="4" type="ORF">D0962_10070</name>
</gene>
<dbReference type="Gene3D" id="2.40.30.170">
    <property type="match status" value="1"/>
</dbReference>
<dbReference type="EMBL" id="QZCE01000002">
    <property type="protein sequence ID" value="NEZ63122.1"/>
    <property type="molecule type" value="Genomic_DNA"/>
</dbReference>